<dbReference type="AlphaFoldDB" id="A0A346Y5N7"/>
<dbReference type="RefSeq" id="WP_114594407.1">
    <property type="nucleotide sequence ID" value="NZ_CP031166.1"/>
</dbReference>
<accession>A0A346Y5N7</accession>
<geneLocation type="plasmid" evidence="2">
    <name>pedy32-46i</name>
</geneLocation>
<dbReference type="Proteomes" id="UP000264006">
    <property type="component" value="Plasmid pEDY32-46I"/>
</dbReference>
<evidence type="ECO:0000313" key="1">
    <source>
        <dbReference type="EMBL" id="AXV09784.1"/>
    </source>
</evidence>
<keyword evidence="1" id="KW-0614">Plasmid</keyword>
<reference evidence="1 2" key="1">
    <citation type="submission" date="2018-09" db="EMBL/GenBank/DDBJ databases">
        <title>Complete genome sequence of Euzebya sp. DY32-46 isolated from seawater of Pacific Ocean.</title>
        <authorList>
            <person name="Xu L."/>
            <person name="Wu Y.-H."/>
            <person name="Xu X.-W."/>
        </authorList>
    </citation>
    <scope>NUCLEOTIDE SEQUENCE [LARGE SCALE GENOMIC DNA]</scope>
    <source>
        <strain evidence="1 2">DY32-46</strain>
        <plasmid evidence="2">pedy32-46i</plasmid>
    </source>
</reference>
<protein>
    <submittedName>
        <fullName evidence="1">Uncharacterized protein</fullName>
    </submittedName>
</protein>
<proteinExistence type="predicted"/>
<dbReference type="EMBL" id="CP031166">
    <property type="protein sequence ID" value="AXV09784.1"/>
    <property type="molecule type" value="Genomic_DNA"/>
</dbReference>
<sequence length="116" mass="12460">MDDTLLDSLLTLATGHDEGAAAPTPGMRVLLRLGLRNGQIVEGELLSAQQYLYSLDRVTPEDLPPIEWADDDGLVHLDRVTYGDAGRTYGPSAAPGAIQLHRNDIVTTQVIGIGPR</sequence>
<name>A0A346Y5N7_9ACTN</name>
<organism evidence="1 2">
    <name type="scientific">Euzebya pacifica</name>
    <dbReference type="NCBI Taxonomy" id="1608957"/>
    <lineage>
        <taxon>Bacteria</taxon>
        <taxon>Bacillati</taxon>
        <taxon>Actinomycetota</taxon>
        <taxon>Nitriliruptoria</taxon>
        <taxon>Euzebyales</taxon>
    </lineage>
</organism>
<keyword evidence="2" id="KW-1185">Reference proteome</keyword>
<evidence type="ECO:0000313" key="2">
    <source>
        <dbReference type="Proteomes" id="UP000264006"/>
    </source>
</evidence>
<gene>
    <name evidence="1" type="ORF">DVS28_b0014</name>
</gene>
<dbReference type="KEGG" id="euz:DVS28_b0014"/>